<accession>A0A3P5Y6V3</accession>
<sequence>MTKEEVIAFLTEQRNLRLIGYEWGKDNLSDFERWQLAQANMFLDVIEWIEEVVE</sequence>
<reference evidence="1 2" key="1">
    <citation type="submission" date="2018-10" db="EMBL/GenBank/DDBJ databases">
        <authorList>
            <consortium name="Molecular Microbiology and Infection Unit (UMMI)"/>
            <person name="Machado M."/>
        </authorList>
    </citation>
    <scope>NUCLEOTIDE SEQUENCE [LARGE SCALE GENOMIC DNA]</scope>
    <source>
        <strain evidence="1">FMV2238.02</strain>
    </source>
</reference>
<dbReference type="EMBL" id="UXEP01000003">
    <property type="protein sequence ID" value="VDC41821.1"/>
    <property type="molecule type" value="Genomic_DNA"/>
</dbReference>
<dbReference type="AlphaFoldDB" id="A0A3P5Y6V3"/>
<proteinExistence type="predicted"/>
<evidence type="ECO:0000313" key="1">
    <source>
        <dbReference type="EMBL" id="VDC41821.1"/>
    </source>
</evidence>
<evidence type="ECO:0008006" key="3">
    <source>
        <dbReference type="Google" id="ProtNLM"/>
    </source>
</evidence>
<organism evidence="1 2">
    <name type="scientific">Streptococcus canis</name>
    <dbReference type="NCBI Taxonomy" id="1329"/>
    <lineage>
        <taxon>Bacteria</taxon>
        <taxon>Bacillati</taxon>
        <taxon>Bacillota</taxon>
        <taxon>Bacilli</taxon>
        <taxon>Lactobacillales</taxon>
        <taxon>Streptococcaceae</taxon>
        <taxon>Streptococcus</taxon>
    </lineage>
</organism>
<dbReference type="RefSeq" id="WP_125073747.1">
    <property type="nucleotide sequence ID" value="NZ_JAGQEO010000017.1"/>
</dbReference>
<gene>
    <name evidence="1" type="ORF">FMV2238Y02_02600</name>
</gene>
<dbReference type="Proteomes" id="UP000280759">
    <property type="component" value="Unassembled WGS sequence"/>
</dbReference>
<evidence type="ECO:0000313" key="2">
    <source>
        <dbReference type="Proteomes" id="UP000280759"/>
    </source>
</evidence>
<keyword evidence="2" id="KW-1185">Reference proteome</keyword>
<name>A0A3P5Y6V3_STRCB</name>
<protein>
    <recommendedName>
        <fullName evidence="3">Phage protein</fullName>
    </recommendedName>
</protein>